<dbReference type="EMBL" id="HADX01012264">
    <property type="protein sequence ID" value="SBP34496.1"/>
    <property type="molecule type" value="Transcribed_RNA"/>
</dbReference>
<dbReference type="AlphaFoldDB" id="A0A1A7YWF3"/>
<reference evidence="1" key="1">
    <citation type="submission" date="2016-05" db="EMBL/GenBank/DDBJ databases">
        <authorList>
            <person name="Lavstsen T."/>
            <person name="Jespersen J.S."/>
        </authorList>
    </citation>
    <scope>NUCLEOTIDE SEQUENCE</scope>
    <source>
        <tissue evidence="1">Brain</tissue>
    </source>
</reference>
<gene>
    <name evidence="1" type="primary">AP4E1</name>
</gene>
<accession>A0A1A7YWF3</accession>
<reference evidence="1" key="2">
    <citation type="submission" date="2016-06" db="EMBL/GenBank/DDBJ databases">
        <title>The genome of a short-lived fish provides insights into sex chromosome evolution and the genetic control of aging.</title>
        <authorList>
            <person name="Reichwald K."/>
            <person name="Felder M."/>
            <person name="Petzold A."/>
            <person name="Koch P."/>
            <person name="Groth M."/>
            <person name="Platzer M."/>
        </authorList>
    </citation>
    <scope>NUCLEOTIDE SEQUENCE</scope>
    <source>
        <tissue evidence="1">Brain</tissue>
    </source>
</reference>
<proteinExistence type="predicted"/>
<evidence type="ECO:0000313" key="1">
    <source>
        <dbReference type="EMBL" id="SBP34496.1"/>
    </source>
</evidence>
<organism evidence="1">
    <name type="scientific">Iconisemion striatum</name>
    <dbReference type="NCBI Taxonomy" id="60296"/>
    <lineage>
        <taxon>Eukaryota</taxon>
        <taxon>Metazoa</taxon>
        <taxon>Chordata</taxon>
        <taxon>Craniata</taxon>
        <taxon>Vertebrata</taxon>
        <taxon>Euteleostomi</taxon>
        <taxon>Actinopterygii</taxon>
        <taxon>Neopterygii</taxon>
        <taxon>Teleostei</taxon>
        <taxon>Neoteleostei</taxon>
        <taxon>Acanthomorphata</taxon>
        <taxon>Ovalentaria</taxon>
        <taxon>Atherinomorphae</taxon>
        <taxon>Cyprinodontiformes</taxon>
        <taxon>Nothobranchiidae</taxon>
        <taxon>Iconisemion</taxon>
    </lineage>
</organism>
<name>A0A1A7YWF3_9TELE</name>
<feature type="non-terminal residue" evidence="1">
    <location>
        <position position="1"/>
    </location>
</feature>
<sequence length="45" mass="4766">RKLALMSWSHPGCLGDTSSGTTKACFNRFQCSCASEASVLCLLAI</sequence>
<protein>
    <submittedName>
        <fullName evidence="1">Adaptor-related protein complex 4, epsilon 1 subunit</fullName>
    </submittedName>
</protein>